<dbReference type="Proteomes" id="UP000321659">
    <property type="component" value="Unassembled WGS sequence"/>
</dbReference>
<keyword evidence="3" id="KW-0804">Transcription</keyword>
<comment type="caution">
    <text evidence="5">The sequence shown here is derived from an EMBL/GenBank/DDBJ whole genome shotgun (WGS) entry which is preliminary data.</text>
</comment>
<evidence type="ECO:0000313" key="5">
    <source>
        <dbReference type="EMBL" id="TWW10769.1"/>
    </source>
</evidence>
<reference evidence="5 6" key="1">
    <citation type="submission" date="2019-04" db="EMBL/GenBank/DDBJ databases">
        <title>In vitro growth and metabolic characteristics of meat-borne Lactobacillus algidus strains.</title>
        <authorList>
            <person name="Sade E."/>
            <person name="Per J."/>
            <person name="Tytti H."/>
            <person name="Johanna B.K."/>
        </authorList>
    </citation>
    <scope>NUCLEOTIDE SEQUENCE [LARGE SCALE GENOMIC DNA]</scope>
    <source>
        <strain evidence="5 6">LTS37-1</strain>
    </source>
</reference>
<sequence length="583" mass="68538">MEMSRRQIKIVTQLVNEHGWLTSEKIAKNIEVSKKTVQFEMKILSNEFERKIVLQSNKRKGYLIESISEDIKKYISDEVKTYESYSSMDARASAIVIFLLFQKSYVSMQYVADTFFLSKTAVSIEIKTIQRWMARNSEISIDISSNDGLKMIATENMKRIFGSMVGTERIIEEAHLKEIEVQKYIKLGPIVKKTVRDTLIRYKYVVSGEDFKRINRYIIISIMRQKSGWKISDEIKEIEKLPLADYLIRELEITLNISFDSFETRALINRLLDFNYLYGDGDTNEEIGAALRLFEQKIIFILNLPTNNLFKETEFLISHIKQMKIRIASGHNAMNHFAKKTAQNYPLEMHLIIKYFPMYFMIKPNNAETSYLVLYLATALEKYKKSVTGLVVSNQPFSVLNTLNVQINELIGNSEQKFRMEPVYLYEIQAEDINDYDVILTTEQEIIFDDSRFIFISSVLNENEIVNLSSLLEERIRVLRREKKERFLKKYFIHENKIEVFKRINNYQDLLPKVKDTTTQIIGDETLLICFMEEKATTKILQFNLHESINYHQKKIKKILYVEYDSIQKNSLLFFSCVVEILK</sequence>
<dbReference type="PROSITE" id="PS51372">
    <property type="entry name" value="PRD_2"/>
    <property type="match status" value="1"/>
</dbReference>
<dbReference type="InterPro" id="IPR036634">
    <property type="entry name" value="PRD_sf"/>
</dbReference>
<evidence type="ECO:0000256" key="1">
    <source>
        <dbReference type="ARBA" id="ARBA00022737"/>
    </source>
</evidence>
<accession>A0A5C6M983</accession>
<gene>
    <name evidence="5" type="ORF">LABALGLTS371_11120</name>
</gene>
<dbReference type="PANTHER" id="PTHR30185">
    <property type="entry name" value="CRYPTIC BETA-GLUCOSIDE BGL OPERON ANTITERMINATOR"/>
    <property type="match status" value="1"/>
</dbReference>
<dbReference type="InterPro" id="IPR013196">
    <property type="entry name" value="HTH_11"/>
</dbReference>
<dbReference type="EMBL" id="SRRQ01000008">
    <property type="protein sequence ID" value="TWW10769.1"/>
    <property type="molecule type" value="Genomic_DNA"/>
</dbReference>
<dbReference type="InterPro" id="IPR050661">
    <property type="entry name" value="BglG_antiterminators"/>
</dbReference>
<name>A0A5C6M983_9LACO</name>
<evidence type="ECO:0000313" key="6">
    <source>
        <dbReference type="Proteomes" id="UP000321659"/>
    </source>
</evidence>
<dbReference type="Gene3D" id="1.10.10.10">
    <property type="entry name" value="Winged helix-like DNA-binding domain superfamily/Winged helix DNA-binding domain"/>
    <property type="match status" value="1"/>
</dbReference>
<dbReference type="Pfam" id="PF08279">
    <property type="entry name" value="HTH_11"/>
    <property type="match status" value="1"/>
</dbReference>
<keyword evidence="2" id="KW-0805">Transcription regulation</keyword>
<evidence type="ECO:0000256" key="2">
    <source>
        <dbReference type="ARBA" id="ARBA00023015"/>
    </source>
</evidence>
<dbReference type="InterPro" id="IPR011608">
    <property type="entry name" value="PRD"/>
</dbReference>
<dbReference type="SUPFAM" id="SSF63520">
    <property type="entry name" value="PTS-regulatory domain, PRD"/>
    <property type="match status" value="1"/>
</dbReference>
<dbReference type="GO" id="GO:0006355">
    <property type="term" value="P:regulation of DNA-templated transcription"/>
    <property type="evidence" value="ECO:0007669"/>
    <property type="project" value="InterPro"/>
</dbReference>
<dbReference type="PANTHER" id="PTHR30185:SF18">
    <property type="entry name" value="TRANSCRIPTIONAL REGULATOR MTLR"/>
    <property type="match status" value="1"/>
</dbReference>
<dbReference type="InterPro" id="IPR036388">
    <property type="entry name" value="WH-like_DNA-bd_sf"/>
</dbReference>
<proteinExistence type="predicted"/>
<evidence type="ECO:0000256" key="3">
    <source>
        <dbReference type="ARBA" id="ARBA00023163"/>
    </source>
</evidence>
<evidence type="ECO:0000259" key="4">
    <source>
        <dbReference type="PROSITE" id="PS51372"/>
    </source>
</evidence>
<feature type="domain" description="PRD" evidence="4">
    <location>
        <begin position="282"/>
        <end position="386"/>
    </location>
</feature>
<protein>
    <submittedName>
        <fullName evidence="5">Transcriptional regulator</fullName>
    </submittedName>
</protein>
<organism evidence="5 6">
    <name type="scientific">Dellaglioa algida</name>
    <dbReference type="NCBI Taxonomy" id="105612"/>
    <lineage>
        <taxon>Bacteria</taxon>
        <taxon>Bacillati</taxon>
        <taxon>Bacillota</taxon>
        <taxon>Bacilli</taxon>
        <taxon>Lactobacillales</taxon>
        <taxon>Lactobacillaceae</taxon>
        <taxon>Dellaglioa</taxon>
    </lineage>
</organism>
<dbReference type="AlphaFoldDB" id="A0A5C6M983"/>
<dbReference type="RefSeq" id="WP_146302858.1">
    <property type="nucleotide sequence ID" value="NZ_JANXKU010000007.1"/>
</dbReference>
<keyword evidence="1" id="KW-0677">Repeat</keyword>